<organism evidence="8 9">
    <name type="scientific">Lasiosphaeria ovina</name>
    <dbReference type="NCBI Taxonomy" id="92902"/>
    <lineage>
        <taxon>Eukaryota</taxon>
        <taxon>Fungi</taxon>
        <taxon>Dikarya</taxon>
        <taxon>Ascomycota</taxon>
        <taxon>Pezizomycotina</taxon>
        <taxon>Sordariomycetes</taxon>
        <taxon>Sordariomycetidae</taxon>
        <taxon>Sordariales</taxon>
        <taxon>Lasiosphaeriaceae</taxon>
        <taxon>Lasiosphaeria</taxon>
    </lineage>
</organism>
<feature type="transmembrane region" description="Helical" evidence="7">
    <location>
        <begin position="274"/>
        <end position="296"/>
    </location>
</feature>
<dbReference type="InterPro" id="IPR007941">
    <property type="entry name" value="DUF726"/>
</dbReference>
<gene>
    <name evidence="8" type="ORF">B0T24DRAFT_28766</name>
</gene>
<accession>A0AAE0NK49</accession>
<feature type="region of interest" description="Disordered" evidence="6">
    <location>
        <begin position="759"/>
        <end position="841"/>
    </location>
</feature>
<feature type="compositionally biased region" description="Polar residues" evidence="6">
    <location>
        <begin position="693"/>
        <end position="709"/>
    </location>
</feature>
<dbReference type="SUPFAM" id="SSF53474">
    <property type="entry name" value="alpha/beta-Hydrolases"/>
    <property type="match status" value="1"/>
</dbReference>
<comment type="caution">
    <text evidence="8">The sequence shown here is derived from an EMBL/GenBank/DDBJ whole genome shotgun (WGS) entry which is preliminary data.</text>
</comment>
<reference evidence="8" key="1">
    <citation type="journal article" date="2023" name="Mol. Phylogenet. Evol.">
        <title>Genome-scale phylogeny and comparative genomics of the fungal order Sordariales.</title>
        <authorList>
            <person name="Hensen N."/>
            <person name="Bonometti L."/>
            <person name="Westerberg I."/>
            <person name="Brannstrom I.O."/>
            <person name="Guillou S."/>
            <person name="Cros-Aarteil S."/>
            <person name="Calhoun S."/>
            <person name="Haridas S."/>
            <person name="Kuo A."/>
            <person name="Mondo S."/>
            <person name="Pangilinan J."/>
            <person name="Riley R."/>
            <person name="LaButti K."/>
            <person name="Andreopoulos B."/>
            <person name="Lipzen A."/>
            <person name="Chen C."/>
            <person name="Yan M."/>
            <person name="Daum C."/>
            <person name="Ng V."/>
            <person name="Clum A."/>
            <person name="Steindorff A."/>
            <person name="Ohm R.A."/>
            <person name="Martin F."/>
            <person name="Silar P."/>
            <person name="Natvig D.O."/>
            <person name="Lalanne C."/>
            <person name="Gautier V."/>
            <person name="Ament-Velasquez S.L."/>
            <person name="Kruys A."/>
            <person name="Hutchinson M.I."/>
            <person name="Powell A.J."/>
            <person name="Barry K."/>
            <person name="Miller A.N."/>
            <person name="Grigoriev I.V."/>
            <person name="Debuchy R."/>
            <person name="Gladieux P."/>
            <person name="Hiltunen Thoren M."/>
            <person name="Johannesson H."/>
        </authorList>
    </citation>
    <scope>NUCLEOTIDE SEQUENCE</scope>
    <source>
        <strain evidence="8">CBS 958.72</strain>
    </source>
</reference>
<feature type="compositionally biased region" description="Acidic residues" evidence="6">
    <location>
        <begin position="804"/>
        <end position="817"/>
    </location>
</feature>
<dbReference type="Proteomes" id="UP001287356">
    <property type="component" value="Unassembled WGS sequence"/>
</dbReference>
<evidence type="ECO:0000256" key="2">
    <source>
        <dbReference type="ARBA" id="ARBA00009824"/>
    </source>
</evidence>
<evidence type="ECO:0000256" key="7">
    <source>
        <dbReference type="SAM" id="Phobius"/>
    </source>
</evidence>
<comment type="similarity">
    <text evidence="2">Belongs to the TMCO4 family.</text>
</comment>
<dbReference type="Pfam" id="PF05277">
    <property type="entry name" value="DUF726"/>
    <property type="match status" value="1"/>
</dbReference>
<dbReference type="GO" id="GO:0016020">
    <property type="term" value="C:membrane"/>
    <property type="evidence" value="ECO:0007669"/>
    <property type="project" value="UniProtKB-SubCell"/>
</dbReference>
<evidence type="ECO:0000256" key="4">
    <source>
        <dbReference type="ARBA" id="ARBA00022989"/>
    </source>
</evidence>
<feature type="region of interest" description="Disordered" evidence="6">
    <location>
        <begin position="657"/>
        <end position="725"/>
    </location>
</feature>
<comment type="subcellular location">
    <subcellularLocation>
        <location evidence="1">Membrane</location>
        <topology evidence="1">Multi-pass membrane protein</topology>
    </subcellularLocation>
</comment>
<evidence type="ECO:0000256" key="3">
    <source>
        <dbReference type="ARBA" id="ARBA00022692"/>
    </source>
</evidence>
<keyword evidence="5 7" id="KW-0472">Membrane</keyword>
<keyword evidence="9" id="KW-1185">Reference proteome</keyword>
<evidence type="ECO:0000256" key="5">
    <source>
        <dbReference type="ARBA" id="ARBA00023136"/>
    </source>
</evidence>
<keyword evidence="4 7" id="KW-1133">Transmembrane helix</keyword>
<dbReference type="InterPro" id="IPR029058">
    <property type="entry name" value="AB_hydrolase_fold"/>
</dbReference>
<evidence type="ECO:0000256" key="6">
    <source>
        <dbReference type="SAM" id="MobiDB-lite"/>
    </source>
</evidence>
<dbReference type="EMBL" id="JAULSN010000001">
    <property type="protein sequence ID" value="KAK3382962.1"/>
    <property type="molecule type" value="Genomic_DNA"/>
</dbReference>
<proteinExistence type="inferred from homology"/>
<dbReference type="AlphaFoldDB" id="A0AAE0NK49"/>
<dbReference type="PANTHER" id="PTHR17920">
    <property type="entry name" value="TRANSMEMBRANE AND COILED-COIL DOMAIN-CONTAINING PROTEIN 4 TMCO4"/>
    <property type="match status" value="1"/>
</dbReference>
<evidence type="ECO:0000256" key="1">
    <source>
        <dbReference type="ARBA" id="ARBA00004141"/>
    </source>
</evidence>
<keyword evidence="3 7" id="KW-0812">Transmembrane</keyword>
<reference evidence="8" key="2">
    <citation type="submission" date="2023-06" db="EMBL/GenBank/DDBJ databases">
        <authorList>
            <consortium name="Lawrence Berkeley National Laboratory"/>
            <person name="Haridas S."/>
            <person name="Hensen N."/>
            <person name="Bonometti L."/>
            <person name="Westerberg I."/>
            <person name="Brannstrom I.O."/>
            <person name="Guillou S."/>
            <person name="Cros-Aarteil S."/>
            <person name="Calhoun S."/>
            <person name="Kuo A."/>
            <person name="Mondo S."/>
            <person name="Pangilinan J."/>
            <person name="Riley R."/>
            <person name="Labutti K."/>
            <person name="Andreopoulos B."/>
            <person name="Lipzen A."/>
            <person name="Chen C."/>
            <person name="Yanf M."/>
            <person name="Daum C."/>
            <person name="Ng V."/>
            <person name="Clum A."/>
            <person name="Steindorff A."/>
            <person name="Ohm R."/>
            <person name="Martin F."/>
            <person name="Silar P."/>
            <person name="Natvig D."/>
            <person name="Lalanne C."/>
            <person name="Gautier V."/>
            <person name="Ament-Velasquez S.L."/>
            <person name="Kruys A."/>
            <person name="Hutchinson M.I."/>
            <person name="Powell A.J."/>
            <person name="Barry K."/>
            <person name="Miller A.N."/>
            <person name="Grigoriev I.V."/>
            <person name="Debuchy R."/>
            <person name="Gladieux P."/>
            <person name="Thoren M.H."/>
            <person name="Johannesson H."/>
        </authorList>
    </citation>
    <scope>NUCLEOTIDE SEQUENCE</scope>
    <source>
        <strain evidence="8">CBS 958.72</strain>
    </source>
</reference>
<name>A0AAE0NK49_9PEZI</name>
<feature type="compositionally biased region" description="Acidic residues" evidence="6">
    <location>
        <begin position="826"/>
        <end position="841"/>
    </location>
</feature>
<evidence type="ECO:0008006" key="10">
    <source>
        <dbReference type="Google" id="ProtNLM"/>
    </source>
</evidence>
<dbReference type="Gene3D" id="3.40.50.1820">
    <property type="entry name" value="alpha/beta hydrolase"/>
    <property type="match status" value="1"/>
</dbReference>
<dbReference type="PANTHER" id="PTHR17920:SF22">
    <property type="entry name" value="DUF726 DOMAIN PROTEIN (AFU_ORTHOLOGUE AFUA_2G12860)"/>
    <property type="match status" value="1"/>
</dbReference>
<feature type="transmembrane region" description="Helical" evidence="7">
    <location>
        <begin position="445"/>
        <end position="465"/>
    </location>
</feature>
<evidence type="ECO:0000313" key="9">
    <source>
        <dbReference type="Proteomes" id="UP001287356"/>
    </source>
</evidence>
<feature type="region of interest" description="Disordered" evidence="6">
    <location>
        <begin position="55"/>
        <end position="82"/>
    </location>
</feature>
<evidence type="ECO:0000313" key="8">
    <source>
        <dbReference type="EMBL" id="KAK3382962.1"/>
    </source>
</evidence>
<sequence>MAPLASEPRQLLVVLNLAKRKALYTLVVEITAWMRSQLELRQPSDADAEAGAAPLFVSPAPAPDEDGRPVDVSVSQRKTPPSPELVRLRNAALAHFDAWRKDVLGKLKEVLSPPDDAGIVEERRKRTERIARERVEIPSPGENLMDLSDWGPGVDAVAEAKATRARDVARLQSDFHAIPTRLLTIPQDDREEILSCVLLLLLSAGSYSADSRVLAVYLASAFEIPLSRLNTEETEIACSLVETSAEAARKQANPSMSADAEAEKRKQQNQTSRYWKVGLASVAGAAIIGVTGGLAAPMVAGAIGGLMGSVGLGGVASFLGVFWMNGALVGTLFGAYGARMTGEAVDQYAREVEDFRFLPLKDQQRPGSPKSKDEARRLRVTIGVNGWLDSEHDIKAPWRSLGDDTEVFALRYEVKSLMGLGQSLKDLVSSAAWNWVKVEILKRTVLVTLWAALWPVYLLSMASSIDNPFSLAKNRSEKAGEILADALINKVQGERPVTLVGYSLGARVIYSCLRSLAQRRAFGLVDTVVLIGAPIPSNRNHWQMMRSVVSGKVFNVCSENDYLLAFLYRATSIQLGVAGLQSIKDIEGVENIDLSEEVDGHLRYPDIIDKILYRCGFQVVEGAAGPIEFDEGGIKMEDSTAAGATGTLIEFDALAITEPPRPTPEPAAPHLAHSPKLATQPTSPDPERKKQRTTVTRWAPSNNSASQGPLGTEVPPDPLSQLPSSVNRAVVPTPAAEPALGTPKFMPPGPSIPPSAISVPSTPKTTPGVDRSPPAYTPNIAPSKASTPITAPPRGQHFRHGQVDYDDHEDYDEDEEGSFGIKMVDNDGDDLTYLDPSPIED</sequence>
<protein>
    <recommendedName>
        <fullName evidence="10">DUF726-domain-containing protein</fullName>
    </recommendedName>
</protein>